<gene>
    <name evidence="9" type="ORF">SAMN05192589_107203</name>
</gene>
<evidence type="ECO:0000256" key="6">
    <source>
        <dbReference type="ARBA" id="ARBA00023136"/>
    </source>
</evidence>
<feature type="transmembrane region" description="Helical" evidence="7">
    <location>
        <begin position="12"/>
        <end position="28"/>
    </location>
</feature>
<feature type="domain" description="YetF C-terminal" evidence="8">
    <location>
        <begin position="86"/>
        <end position="154"/>
    </location>
</feature>
<evidence type="ECO:0000313" key="10">
    <source>
        <dbReference type="Proteomes" id="UP000198781"/>
    </source>
</evidence>
<protein>
    <recommendedName>
        <fullName evidence="8">YetF C-terminal domain-containing protein</fullName>
    </recommendedName>
</protein>
<evidence type="ECO:0000256" key="3">
    <source>
        <dbReference type="ARBA" id="ARBA00022475"/>
    </source>
</evidence>
<comment type="similarity">
    <text evidence="2">Belongs to the UPF0702 family.</text>
</comment>
<sequence length="160" mass="17659">MWQLDVEWTELVLRGVLVYGALLLMLRVSGKRTVGQFTPFDLLVIMLLSEAASNSMTGGDDSLGGGLLVCLVLIVMNTIVGFLSARSRRLESLLEGEAVLVGRDGKIFHSILRRHHVSRSDMEKALRSADCEEDEVRLAFLEADGSLVIQKKQGGSQWED</sequence>
<organism evidence="9 10">
    <name type="scientific">Paracidovorax valerianellae</name>
    <dbReference type="NCBI Taxonomy" id="187868"/>
    <lineage>
        <taxon>Bacteria</taxon>
        <taxon>Pseudomonadati</taxon>
        <taxon>Pseudomonadota</taxon>
        <taxon>Betaproteobacteria</taxon>
        <taxon>Burkholderiales</taxon>
        <taxon>Comamonadaceae</taxon>
        <taxon>Paracidovorax</taxon>
    </lineage>
</organism>
<evidence type="ECO:0000259" key="8">
    <source>
        <dbReference type="Pfam" id="PF04239"/>
    </source>
</evidence>
<dbReference type="InterPro" id="IPR007353">
    <property type="entry name" value="DUF421"/>
</dbReference>
<evidence type="ECO:0000256" key="7">
    <source>
        <dbReference type="SAM" id="Phobius"/>
    </source>
</evidence>
<keyword evidence="10" id="KW-1185">Reference proteome</keyword>
<feature type="transmembrane region" description="Helical" evidence="7">
    <location>
        <begin position="63"/>
        <end position="83"/>
    </location>
</feature>
<keyword evidence="5 7" id="KW-1133">Transmembrane helix</keyword>
<evidence type="ECO:0000256" key="4">
    <source>
        <dbReference type="ARBA" id="ARBA00022692"/>
    </source>
</evidence>
<dbReference type="PANTHER" id="PTHR34582">
    <property type="entry name" value="UPF0702 TRANSMEMBRANE PROTEIN YCAP"/>
    <property type="match status" value="1"/>
</dbReference>
<keyword evidence="3" id="KW-1003">Cell membrane</keyword>
<reference evidence="9 10" key="1">
    <citation type="submission" date="2016-10" db="EMBL/GenBank/DDBJ databases">
        <authorList>
            <person name="de Groot N.N."/>
        </authorList>
    </citation>
    <scope>NUCLEOTIDE SEQUENCE [LARGE SCALE GENOMIC DNA]</scope>
    <source>
        <strain evidence="9 10">DSM 16619</strain>
    </source>
</reference>
<evidence type="ECO:0000256" key="2">
    <source>
        <dbReference type="ARBA" id="ARBA00006448"/>
    </source>
</evidence>
<dbReference type="InterPro" id="IPR023090">
    <property type="entry name" value="UPF0702_alpha/beta_dom_sf"/>
</dbReference>
<dbReference type="Pfam" id="PF04239">
    <property type="entry name" value="DUF421"/>
    <property type="match status" value="1"/>
</dbReference>
<dbReference type="Gene3D" id="3.30.240.20">
    <property type="entry name" value="bsu07140 like domains"/>
    <property type="match status" value="1"/>
</dbReference>
<proteinExistence type="inferred from homology"/>
<evidence type="ECO:0000256" key="1">
    <source>
        <dbReference type="ARBA" id="ARBA00004651"/>
    </source>
</evidence>
<keyword evidence="4 7" id="KW-0812">Transmembrane</keyword>
<accession>A0A1G6W4A0</accession>
<dbReference type="RefSeq" id="WP_092744229.1">
    <property type="nucleotide sequence ID" value="NZ_FMZC01000007.1"/>
</dbReference>
<evidence type="ECO:0000313" key="9">
    <source>
        <dbReference type="EMBL" id="SDD59846.1"/>
    </source>
</evidence>
<dbReference type="PANTHER" id="PTHR34582:SF6">
    <property type="entry name" value="UPF0702 TRANSMEMBRANE PROTEIN YCAP"/>
    <property type="match status" value="1"/>
</dbReference>
<keyword evidence="6 7" id="KW-0472">Membrane</keyword>
<evidence type="ECO:0000256" key="5">
    <source>
        <dbReference type="ARBA" id="ARBA00022989"/>
    </source>
</evidence>
<comment type="subcellular location">
    <subcellularLocation>
        <location evidence="1">Cell membrane</location>
        <topology evidence="1">Multi-pass membrane protein</topology>
    </subcellularLocation>
</comment>
<dbReference type="AlphaFoldDB" id="A0A1G6W4A0"/>
<dbReference type="Proteomes" id="UP000198781">
    <property type="component" value="Unassembled WGS sequence"/>
</dbReference>
<name>A0A1G6W4A0_9BURK</name>
<dbReference type="OrthoDB" id="9793799at2"/>
<dbReference type="GO" id="GO:0005886">
    <property type="term" value="C:plasma membrane"/>
    <property type="evidence" value="ECO:0007669"/>
    <property type="project" value="UniProtKB-SubCell"/>
</dbReference>
<dbReference type="STRING" id="187868.SAMN05192589_107203"/>
<dbReference type="EMBL" id="FMZC01000007">
    <property type="protein sequence ID" value="SDD59846.1"/>
    <property type="molecule type" value="Genomic_DNA"/>
</dbReference>